<dbReference type="PANTHER" id="PTHR33064:SF37">
    <property type="entry name" value="RIBONUCLEASE H"/>
    <property type="match status" value="1"/>
</dbReference>
<dbReference type="InterPro" id="IPR043502">
    <property type="entry name" value="DNA/RNA_pol_sf"/>
</dbReference>
<feature type="domain" description="Reverse transcriptase" evidence="1">
    <location>
        <begin position="8"/>
        <end position="124"/>
    </location>
</feature>
<dbReference type="EMBL" id="BGPR01007537">
    <property type="protein sequence ID" value="GBN27645.1"/>
    <property type="molecule type" value="Genomic_DNA"/>
</dbReference>
<protein>
    <submittedName>
        <fullName evidence="2">Transposon Ty3-G Gag-Pol polyprotein</fullName>
    </submittedName>
</protein>
<dbReference type="AlphaFoldDB" id="A0A4Y2MKH3"/>
<dbReference type="InterPro" id="IPR051320">
    <property type="entry name" value="Viral_Replic_Matur_Polypro"/>
</dbReference>
<dbReference type="SUPFAM" id="SSF56672">
    <property type="entry name" value="DNA/RNA polymerases"/>
    <property type="match status" value="1"/>
</dbReference>
<proteinExistence type="predicted"/>
<dbReference type="Pfam" id="PF00078">
    <property type="entry name" value="RVT_1"/>
    <property type="match status" value="1"/>
</dbReference>
<dbReference type="PANTHER" id="PTHR33064">
    <property type="entry name" value="POL PROTEIN"/>
    <property type="match status" value="1"/>
</dbReference>
<organism evidence="2 3">
    <name type="scientific">Araneus ventricosus</name>
    <name type="common">Orbweaver spider</name>
    <name type="synonym">Epeira ventricosa</name>
    <dbReference type="NCBI Taxonomy" id="182803"/>
    <lineage>
        <taxon>Eukaryota</taxon>
        <taxon>Metazoa</taxon>
        <taxon>Ecdysozoa</taxon>
        <taxon>Arthropoda</taxon>
        <taxon>Chelicerata</taxon>
        <taxon>Arachnida</taxon>
        <taxon>Araneae</taxon>
        <taxon>Araneomorphae</taxon>
        <taxon>Entelegynae</taxon>
        <taxon>Araneoidea</taxon>
        <taxon>Araneidae</taxon>
        <taxon>Araneus</taxon>
    </lineage>
</organism>
<dbReference type="GO" id="GO:0071897">
    <property type="term" value="P:DNA biosynthetic process"/>
    <property type="evidence" value="ECO:0007669"/>
    <property type="project" value="UniProtKB-ARBA"/>
</dbReference>
<dbReference type="CDD" id="cd01647">
    <property type="entry name" value="RT_LTR"/>
    <property type="match status" value="1"/>
</dbReference>
<evidence type="ECO:0000313" key="3">
    <source>
        <dbReference type="Proteomes" id="UP000499080"/>
    </source>
</evidence>
<evidence type="ECO:0000313" key="2">
    <source>
        <dbReference type="EMBL" id="GBN27645.1"/>
    </source>
</evidence>
<dbReference type="InterPro" id="IPR000477">
    <property type="entry name" value="RT_dom"/>
</dbReference>
<gene>
    <name evidence="2" type="primary">TY3B-G_422</name>
    <name evidence="2" type="ORF">AVEN_33138_1</name>
</gene>
<dbReference type="Gene3D" id="3.30.70.270">
    <property type="match status" value="1"/>
</dbReference>
<sequence length="163" mass="18752">MDGLPQSAKHTTFMSTIDLKSGYHQITVHPADRDKNAFVYPFGTFRFKRMPFGLRNGPTTFERLIDMFSRNLTAMAYLHNIIVLSPTFGQHLLDLETAFLKLKDYKLLANRSKCHFACSRVRYLRLWIASRGIEVDLDKVSAVQKIPPPRNVKQVKSFLQTCS</sequence>
<keyword evidence="3" id="KW-1185">Reference proteome</keyword>
<accession>A0A4Y2MKH3</accession>
<dbReference type="InterPro" id="IPR043128">
    <property type="entry name" value="Rev_trsase/Diguanyl_cyclase"/>
</dbReference>
<name>A0A4Y2MKH3_ARAVE</name>
<dbReference type="OrthoDB" id="425619at2759"/>
<evidence type="ECO:0000259" key="1">
    <source>
        <dbReference type="Pfam" id="PF00078"/>
    </source>
</evidence>
<reference evidence="2 3" key="1">
    <citation type="journal article" date="2019" name="Sci. Rep.">
        <title>Orb-weaving spider Araneus ventricosus genome elucidates the spidroin gene catalogue.</title>
        <authorList>
            <person name="Kono N."/>
            <person name="Nakamura H."/>
            <person name="Ohtoshi R."/>
            <person name="Moran D.A.P."/>
            <person name="Shinohara A."/>
            <person name="Yoshida Y."/>
            <person name="Fujiwara M."/>
            <person name="Mori M."/>
            <person name="Tomita M."/>
            <person name="Arakawa K."/>
        </authorList>
    </citation>
    <scope>NUCLEOTIDE SEQUENCE [LARGE SCALE GENOMIC DNA]</scope>
</reference>
<dbReference type="Proteomes" id="UP000499080">
    <property type="component" value="Unassembled WGS sequence"/>
</dbReference>
<dbReference type="Gene3D" id="3.10.10.10">
    <property type="entry name" value="HIV Type 1 Reverse Transcriptase, subunit A, domain 1"/>
    <property type="match status" value="1"/>
</dbReference>
<comment type="caution">
    <text evidence="2">The sequence shown here is derived from an EMBL/GenBank/DDBJ whole genome shotgun (WGS) entry which is preliminary data.</text>
</comment>